<organism evidence="1 2">
    <name type="scientific">Hibiscus syriacus</name>
    <name type="common">Rose of Sharon</name>
    <dbReference type="NCBI Taxonomy" id="106335"/>
    <lineage>
        <taxon>Eukaryota</taxon>
        <taxon>Viridiplantae</taxon>
        <taxon>Streptophyta</taxon>
        <taxon>Embryophyta</taxon>
        <taxon>Tracheophyta</taxon>
        <taxon>Spermatophyta</taxon>
        <taxon>Magnoliopsida</taxon>
        <taxon>eudicotyledons</taxon>
        <taxon>Gunneridae</taxon>
        <taxon>Pentapetalae</taxon>
        <taxon>rosids</taxon>
        <taxon>malvids</taxon>
        <taxon>Malvales</taxon>
        <taxon>Malvaceae</taxon>
        <taxon>Malvoideae</taxon>
        <taxon>Hibiscus</taxon>
    </lineage>
</organism>
<name>A0A6A2XRL0_HIBSY</name>
<dbReference type="InterPro" id="IPR040339">
    <property type="entry name" value="At1g16860-like"/>
</dbReference>
<protein>
    <submittedName>
        <fullName evidence="1">Uncharacterized protein</fullName>
    </submittedName>
</protein>
<comment type="caution">
    <text evidence="1">The sequence shown here is derived from an EMBL/GenBank/DDBJ whole genome shotgun (WGS) entry which is preliminary data.</text>
</comment>
<sequence length="295" mass="31947">MYICVTARPLLFLQIPTPSSSRSFCNLYVFPHLLSPTTDPCHPGPTGVRSGNPLGPFRFSLLGSSLRVPSTPVPGGQTVGWMLVVVGWCVSNGGCEEGGGSWGCGCVGGTHGIGISLELYLGKGRLVRVREVGGTHGIGISSELYLGKERKGSQMMSLEVLLTANMLKLQGLPIWFKRLVKAGYGSKVAPFIEPATVVDVTKENKNLSPSFSCWLAERNLSRDDCTMPLKERYIQEGSTVVVMGIVRRHDNVLMIVSLSEPISTGCQWSRCFLPTYVEGLILTCDDNQNVDVVPL</sequence>
<dbReference type="PANTHER" id="PTHR33709:SF17">
    <property type="entry name" value="UBIQUITIN-SPECIFIC PROTEASE FAMILY C19-RELATED PROTEIN"/>
    <property type="match status" value="1"/>
</dbReference>
<keyword evidence="2" id="KW-1185">Reference proteome</keyword>
<accession>A0A6A2XRL0</accession>
<dbReference type="Proteomes" id="UP000436088">
    <property type="component" value="Unassembled WGS sequence"/>
</dbReference>
<evidence type="ECO:0000313" key="1">
    <source>
        <dbReference type="EMBL" id="KAE8656514.1"/>
    </source>
</evidence>
<gene>
    <name evidence="1" type="ORF">F3Y22_tig00117000pilonHSYRG00230</name>
</gene>
<dbReference type="EMBL" id="VEPZ02001765">
    <property type="protein sequence ID" value="KAE8656514.1"/>
    <property type="molecule type" value="Genomic_DNA"/>
</dbReference>
<evidence type="ECO:0000313" key="2">
    <source>
        <dbReference type="Proteomes" id="UP000436088"/>
    </source>
</evidence>
<reference evidence="1" key="1">
    <citation type="submission" date="2019-09" db="EMBL/GenBank/DDBJ databases">
        <title>Draft genome information of white flower Hibiscus syriacus.</title>
        <authorList>
            <person name="Kim Y.-M."/>
        </authorList>
    </citation>
    <scope>NUCLEOTIDE SEQUENCE [LARGE SCALE GENOMIC DNA]</scope>
    <source>
        <strain evidence="1">YM2019G1</strain>
    </source>
</reference>
<dbReference type="AlphaFoldDB" id="A0A6A2XRL0"/>
<proteinExistence type="predicted"/>
<dbReference type="PANTHER" id="PTHR33709">
    <property type="entry name" value="OSJNBA0035M09.9 PROTEIN"/>
    <property type="match status" value="1"/>
</dbReference>